<protein>
    <submittedName>
        <fullName evidence="8">2Fe-2S iron-sulfur cluster binding domain-containing protein</fullName>
    </submittedName>
</protein>
<dbReference type="PROSITE" id="PS51085">
    <property type="entry name" value="2FE2S_FER_2"/>
    <property type="match status" value="1"/>
</dbReference>
<dbReference type="EMBL" id="JACJVO010000056">
    <property type="protein sequence ID" value="MBB6735769.1"/>
    <property type="molecule type" value="Genomic_DNA"/>
</dbReference>
<dbReference type="RefSeq" id="WP_185133418.1">
    <property type="nucleotide sequence ID" value="NZ_JACJVO010000056.1"/>
</dbReference>
<keyword evidence="5" id="KW-0411">Iron-sulfur</keyword>
<evidence type="ECO:0000256" key="6">
    <source>
        <dbReference type="ARBA" id="ARBA00034078"/>
    </source>
</evidence>
<dbReference type="PANTHER" id="PTHR23426:SF65">
    <property type="entry name" value="FERREDOXIN-2, MITOCHONDRIAL"/>
    <property type="match status" value="1"/>
</dbReference>
<evidence type="ECO:0000256" key="4">
    <source>
        <dbReference type="ARBA" id="ARBA00023004"/>
    </source>
</evidence>
<evidence type="ECO:0000259" key="7">
    <source>
        <dbReference type="PROSITE" id="PS51085"/>
    </source>
</evidence>
<dbReference type="GO" id="GO:0140647">
    <property type="term" value="P:P450-containing electron transport chain"/>
    <property type="evidence" value="ECO:0007669"/>
    <property type="project" value="InterPro"/>
</dbReference>
<dbReference type="GO" id="GO:0051537">
    <property type="term" value="F:2 iron, 2 sulfur cluster binding"/>
    <property type="evidence" value="ECO:0007669"/>
    <property type="project" value="UniProtKB-KW"/>
</dbReference>
<dbReference type="Pfam" id="PF00111">
    <property type="entry name" value="Fer2"/>
    <property type="match status" value="1"/>
</dbReference>
<dbReference type="Gene3D" id="3.10.20.30">
    <property type="match status" value="1"/>
</dbReference>
<evidence type="ECO:0000313" key="9">
    <source>
        <dbReference type="Proteomes" id="UP000564644"/>
    </source>
</evidence>
<keyword evidence="2" id="KW-0001">2Fe-2S</keyword>
<evidence type="ECO:0000256" key="5">
    <source>
        <dbReference type="ARBA" id="ARBA00023014"/>
    </source>
</evidence>
<dbReference type="SUPFAM" id="SSF54292">
    <property type="entry name" value="2Fe-2S ferredoxin-like"/>
    <property type="match status" value="1"/>
</dbReference>
<gene>
    <name evidence="8" type="ORF">H7C18_33150</name>
</gene>
<comment type="cofactor">
    <cofactor evidence="6">
        <name>[2Fe-2S] cluster</name>
        <dbReference type="ChEBI" id="CHEBI:190135"/>
    </cofactor>
</comment>
<dbReference type="PANTHER" id="PTHR23426">
    <property type="entry name" value="FERREDOXIN/ADRENODOXIN"/>
    <property type="match status" value="1"/>
</dbReference>
<dbReference type="InterPro" id="IPR001041">
    <property type="entry name" value="2Fe-2S_ferredoxin-type"/>
</dbReference>
<dbReference type="AlphaFoldDB" id="A0A7X0STC2"/>
<reference evidence="8 9" key="1">
    <citation type="submission" date="2020-08" db="EMBL/GenBank/DDBJ databases">
        <title>Cohnella phylogeny.</title>
        <authorList>
            <person name="Dunlap C."/>
        </authorList>
    </citation>
    <scope>NUCLEOTIDE SEQUENCE [LARGE SCALE GENOMIC DNA]</scope>
    <source>
        <strain evidence="8 9">CBP 2801</strain>
    </source>
</reference>
<proteinExistence type="inferred from homology"/>
<name>A0A7X0STC2_9BACL</name>
<dbReference type="CDD" id="cd00207">
    <property type="entry name" value="fer2"/>
    <property type="match status" value="1"/>
</dbReference>
<evidence type="ECO:0000256" key="3">
    <source>
        <dbReference type="ARBA" id="ARBA00022723"/>
    </source>
</evidence>
<dbReference type="Proteomes" id="UP000564644">
    <property type="component" value="Unassembled WGS sequence"/>
</dbReference>
<keyword evidence="9" id="KW-1185">Reference proteome</keyword>
<accession>A0A7X0STC2</accession>
<evidence type="ECO:0000256" key="2">
    <source>
        <dbReference type="ARBA" id="ARBA00022714"/>
    </source>
</evidence>
<keyword evidence="4" id="KW-0408">Iron</keyword>
<organism evidence="8 9">
    <name type="scientific">Cohnella zeiphila</name>
    <dbReference type="NCBI Taxonomy" id="2761120"/>
    <lineage>
        <taxon>Bacteria</taxon>
        <taxon>Bacillati</taxon>
        <taxon>Bacillota</taxon>
        <taxon>Bacilli</taxon>
        <taxon>Bacillales</taxon>
        <taxon>Paenibacillaceae</taxon>
        <taxon>Cohnella</taxon>
    </lineage>
</organism>
<dbReference type="GO" id="GO:0009055">
    <property type="term" value="F:electron transfer activity"/>
    <property type="evidence" value="ECO:0007669"/>
    <property type="project" value="TreeGrafter"/>
</dbReference>
<sequence length="120" mass="12906">MSAKGTCRVTFLPGGQQADARIGATLLDTAQRAKAPVRTRCGGVAGCLMCKVSVAPEHRAALTEPTDAERRKLGPLLDEGMRLSCQARIRGPLSVTVPEDPLKAAVRRLLEQQQNEDGWL</sequence>
<dbReference type="InterPro" id="IPR012675">
    <property type="entry name" value="Beta-grasp_dom_sf"/>
</dbReference>
<evidence type="ECO:0000313" key="8">
    <source>
        <dbReference type="EMBL" id="MBB6735769.1"/>
    </source>
</evidence>
<dbReference type="InterPro" id="IPR001055">
    <property type="entry name" value="Adrenodoxin-like"/>
</dbReference>
<comment type="caution">
    <text evidence="8">The sequence shown here is derived from an EMBL/GenBank/DDBJ whole genome shotgun (WGS) entry which is preliminary data.</text>
</comment>
<keyword evidence="3" id="KW-0479">Metal-binding</keyword>
<evidence type="ECO:0000256" key="1">
    <source>
        <dbReference type="ARBA" id="ARBA00010914"/>
    </source>
</evidence>
<feature type="domain" description="2Fe-2S ferredoxin-type" evidence="7">
    <location>
        <begin position="7"/>
        <end position="101"/>
    </location>
</feature>
<dbReference type="GO" id="GO:0046872">
    <property type="term" value="F:metal ion binding"/>
    <property type="evidence" value="ECO:0007669"/>
    <property type="project" value="UniProtKB-KW"/>
</dbReference>
<comment type="similarity">
    <text evidence="1">Belongs to the adrenodoxin/putidaredoxin family.</text>
</comment>
<dbReference type="InterPro" id="IPR036010">
    <property type="entry name" value="2Fe-2S_ferredoxin-like_sf"/>
</dbReference>